<dbReference type="EMBL" id="GGEC01069683">
    <property type="protein sequence ID" value="MBX50167.1"/>
    <property type="molecule type" value="Transcribed_RNA"/>
</dbReference>
<reference evidence="1" key="1">
    <citation type="submission" date="2018-02" db="EMBL/GenBank/DDBJ databases">
        <title>Rhizophora mucronata_Transcriptome.</title>
        <authorList>
            <person name="Meera S.P."/>
            <person name="Sreeshan A."/>
            <person name="Augustine A."/>
        </authorList>
    </citation>
    <scope>NUCLEOTIDE SEQUENCE</scope>
    <source>
        <tissue evidence="1">Leaf</tissue>
    </source>
</reference>
<protein>
    <submittedName>
        <fullName evidence="1">Uncharacterized protein</fullName>
    </submittedName>
</protein>
<evidence type="ECO:0000313" key="1">
    <source>
        <dbReference type="EMBL" id="MBX50167.1"/>
    </source>
</evidence>
<proteinExistence type="predicted"/>
<organism evidence="1">
    <name type="scientific">Rhizophora mucronata</name>
    <name type="common">Asiatic mangrove</name>
    <dbReference type="NCBI Taxonomy" id="61149"/>
    <lineage>
        <taxon>Eukaryota</taxon>
        <taxon>Viridiplantae</taxon>
        <taxon>Streptophyta</taxon>
        <taxon>Embryophyta</taxon>
        <taxon>Tracheophyta</taxon>
        <taxon>Spermatophyta</taxon>
        <taxon>Magnoliopsida</taxon>
        <taxon>eudicotyledons</taxon>
        <taxon>Gunneridae</taxon>
        <taxon>Pentapetalae</taxon>
        <taxon>rosids</taxon>
        <taxon>fabids</taxon>
        <taxon>Malpighiales</taxon>
        <taxon>Rhizophoraceae</taxon>
        <taxon>Rhizophora</taxon>
    </lineage>
</organism>
<accession>A0A2P2P633</accession>
<name>A0A2P2P633_RHIMU</name>
<sequence>MITTQNFYDKNLSF</sequence>